<sequence>MKRWSRSESHTTVHNLRFTHSLLLGFTFFLPVFLSSFSVYLGPCTLETVHECPDSSLRSPRSLTSLGTVAGIVVPTLFFPDCHGHYLSSAHCPLRPAGSPDPLCHFPDSFPSTSRLVHRLYGIKTGESSATLNHAVNKQNGKPSKLEYRKGVQDIGPHVIEPPNSEFLIPQDHCLSILVYLVPLDPGDSTALDLWVVNSKWRLLLTCVRHASSGMWTLSSRFA</sequence>
<evidence type="ECO:0000313" key="2">
    <source>
        <dbReference type="EMBL" id="PKI78463.1"/>
    </source>
</evidence>
<gene>
    <name evidence="2" type="ORF">CRG98_001103</name>
</gene>
<organism evidence="2 3">
    <name type="scientific">Punica granatum</name>
    <name type="common">Pomegranate</name>
    <dbReference type="NCBI Taxonomy" id="22663"/>
    <lineage>
        <taxon>Eukaryota</taxon>
        <taxon>Viridiplantae</taxon>
        <taxon>Streptophyta</taxon>
        <taxon>Embryophyta</taxon>
        <taxon>Tracheophyta</taxon>
        <taxon>Spermatophyta</taxon>
        <taxon>Magnoliopsida</taxon>
        <taxon>eudicotyledons</taxon>
        <taxon>Gunneridae</taxon>
        <taxon>Pentapetalae</taxon>
        <taxon>rosids</taxon>
        <taxon>malvids</taxon>
        <taxon>Myrtales</taxon>
        <taxon>Lythraceae</taxon>
        <taxon>Punica</taxon>
    </lineage>
</organism>
<keyword evidence="1" id="KW-0472">Membrane</keyword>
<evidence type="ECO:0000313" key="3">
    <source>
        <dbReference type="Proteomes" id="UP000233551"/>
    </source>
</evidence>
<comment type="caution">
    <text evidence="2">The sequence shown here is derived from an EMBL/GenBank/DDBJ whole genome shotgun (WGS) entry which is preliminary data.</text>
</comment>
<reference evidence="2 3" key="1">
    <citation type="submission" date="2017-11" db="EMBL/GenBank/DDBJ databases">
        <title>De-novo sequencing of pomegranate (Punica granatum L.) genome.</title>
        <authorList>
            <person name="Akparov Z."/>
            <person name="Amiraslanov A."/>
            <person name="Hajiyeva S."/>
            <person name="Abbasov M."/>
            <person name="Kaur K."/>
            <person name="Hamwieh A."/>
            <person name="Solovyev V."/>
            <person name="Salamov A."/>
            <person name="Braich B."/>
            <person name="Kosarev P."/>
            <person name="Mahmoud A."/>
            <person name="Hajiyev E."/>
            <person name="Babayeva S."/>
            <person name="Izzatullayeva V."/>
            <person name="Mammadov A."/>
            <person name="Mammadov A."/>
            <person name="Sharifova S."/>
            <person name="Ojaghi J."/>
            <person name="Eynullazada K."/>
            <person name="Bayramov B."/>
            <person name="Abdulazimova A."/>
            <person name="Shahmuradov I."/>
        </authorList>
    </citation>
    <scope>NUCLEOTIDE SEQUENCE [LARGE SCALE GENOMIC DNA]</scope>
    <source>
        <strain evidence="3">cv. AG2017</strain>
        <tissue evidence="2">Leaf</tissue>
    </source>
</reference>
<dbReference type="EMBL" id="PGOL01000047">
    <property type="protein sequence ID" value="PKI78463.1"/>
    <property type="molecule type" value="Genomic_DNA"/>
</dbReference>
<evidence type="ECO:0000256" key="1">
    <source>
        <dbReference type="SAM" id="Phobius"/>
    </source>
</evidence>
<keyword evidence="1" id="KW-0812">Transmembrane</keyword>
<proteinExistence type="predicted"/>
<accession>A0A2I0LCS1</accession>
<protein>
    <submittedName>
        <fullName evidence="2">Uncharacterized protein</fullName>
    </submittedName>
</protein>
<name>A0A2I0LCS1_PUNGR</name>
<dbReference type="AlphaFoldDB" id="A0A2I0LCS1"/>
<keyword evidence="1" id="KW-1133">Transmembrane helix</keyword>
<feature type="transmembrane region" description="Helical" evidence="1">
    <location>
        <begin position="21"/>
        <end position="42"/>
    </location>
</feature>
<dbReference type="Proteomes" id="UP000233551">
    <property type="component" value="Unassembled WGS sequence"/>
</dbReference>
<keyword evidence="3" id="KW-1185">Reference proteome</keyword>